<keyword evidence="2" id="KW-1185">Reference proteome</keyword>
<accession>A0ABM1E8E6</accession>
<evidence type="ECO:0000313" key="2">
    <source>
        <dbReference type="Proteomes" id="UP000695022"/>
    </source>
</evidence>
<gene>
    <name evidence="3" type="primary">LOC106809776</name>
</gene>
<feature type="region of interest" description="Disordered" evidence="1">
    <location>
        <begin position="71"/>
        <end position="101"/>
    </location>
</feature>
<dbReference type="RefSeq" id="XP_014668467.1">
    <property type="nucleotide sequence ID" value="XM_014812981.1"/>
</dbReference>
<name>A0ABM1E8E6_PRICU</name>
<proteinExistence type="predicted"/>
<sequence length="101" mass="11449">MSRSRIPKDSLTAIHQRYEDACHAIYMEQQNKLRPLGPSYSQKPAAMHETYCRFGNQKVIIQRGVSSINVAEAEDKEQRPPSRGASPLDRRSPSSPLQLKL</sequence>
<reference evidence="3" key="1">
    <citation type="submission" date="2025-08" db="UniProtKB">
        <authorList>
            <consortium name="RefSeq"/>
        </authorList>
    </citation>
    <scope>IDENTIFICATION</scope>
</reference>
<evidence type="ECO:0000313" key="3">
    <source>
        <dbReference type="RefSeq" id="XP_014668467.1"/>
    </source>
</evidence>
<dbReference type="Proteomes" id="UP000695022">
    <property type="component" value="Unplaced"/>
</dbReference>
<dbReference type="GeneID" id="106809776"/>
<protein>
    <submittedName>
        <fullName evidence="3">Uncharacterized protein LOC106809776</fullName>
    </submittedName>
</protein>
<organism evidence="2 3">
    <name type="scientific">Priapulus caudatus</name>
    <name type="common">Priapulid worm</name>
    <dbReference type="NCBI Taxonomy" id="37621"/>
    <lineage>
        <taxon>Eukaryota</taxon>
        <taxon>Metazoa</taxon>
        <taxon>Ecdysozoa</taxon>
        <taxon>Scalidophora</taxon>
        <taxon>Priapulida</taxon>
        <taxon>Priapulimorpha</taxon>
        <taxon>Priapulimorphida</taxon>
        <taxon>Priapulidae</taxon>
        <taxon>Priapulus</taxon>
    </lineage>
</organism>
<evidence type="ECO:0000256" key="1">
    <source>
        <dbReference type="SAM" id="MobiDB-lite"/>
    </source>
</evidence>